<dbReference type="Gene3D" id="6.10.250.730">
    <property type="match status" value="1"/>
</dbReference>
<dbReference type="RefSeq" id="WP_306833283.1">
    <property type="nucleotide sequence ID" value="NZ_JAUSRF010000005.1"/>
</dbReference>
<evidence type="ECO:0000313" key="2">
    <source>
        <dbReference type="Proteomes" id="UP001241472"/>
    </source>
</evidence>
<evidence type="ECO:0008006" key="3">
    <source>
        <dbReference type="Google" id="ProtNLM"/>
    </source>
</evidence>
<name>A0ABT9PR91_9HYPH</name>
<proteinExistence type="predicted"/>
<dbReference type="EMBL" id="JAUSRF010000005">
    <property type="protein sequence ID" value="MDP9836987.1"/>
    <property type="molecule type" value="Genomic_DNA"/>
</dbReference>
<reference evidence="1 2" key="1">
    <citation type="submission" date="2023-07" db="EMBL/GenBank/DDBJ databases">
        <title>Sorghum-associated microbial communities from plants grown in Nebraska, USA.</title>
        <authorList>
            <person name="Schachtman D."/>
        </authorList>
    </citation>
    <scope>NUCLEOTIDE SEQUENCE [LARGE SCALE GENOMIC DNA]</scope>
    <source>
        <strain evidence="1 2">DS1307</strain>
    </source>
</reference>
<dbReference type="Proteomes" id="UP001241472">
    <property type="component" value="Unassembled WGS sequence"/>
</dbReference>
<organism evidence="1 2">
    <name type="scientific">Neorhizobium huautlense</name>
    <dbReference type="NCBI Taxonomy" id="67774"/>
    <lineage>
        <taxon>Bacteria</taxon>
        <taxon>Pseudomonadati</taxon>
        <taxon>Pseudomonadota</taxon>
        <taxon>Alphaproteobacteria</taxon>
        <taxon>Hyphomicrobiales</taxon>
        <taxon>Rhizobiaceae</taxon>
        <taxon>Rhizobium/Agrobacterium group</taxon>
        <taxon>Neorhizobium</taxon>
    </lineage>
</organism>
<dbReference type="Pfam" id="PF06169">
    <property type="entry name" value="DUF982"/>
    <property type="match status" value="1"/>
</dbReference>
<protein>
    <recommendedName>
        <fullName evidence="3">DUF982 domain-containing protein</fullName>
    </recommendedName>
</protein>
<evidence type="ECO:0000313" key="1">
    <source>
        <dbReference type="EMBL" id="MDP9836987.1"/>
    </source>
</evidence>
<keyword evidence="2" id="KW-1185">Reference proteome</keyword>
<sequence>MTILLWDKPVIAGTHLVFSAFEASQFIAEHGAHRTDLHRAVADNCIQMALDGRASPDEARELFEAAL</sequence>
<gene>
    <name evidence="1" type="ORF">J2T09_001739</name>
</gene>
<accession>A0ABT9PR91</accession>
<comment type="caution">
    <text evidence="1">The sequence shown here is derived from an EMBL/GenBank/DDBJ whole genome shotgun (WGS) entry which is preliminary data.</text>
</comment>
<dbReference type="InterPro" id="IPR010385">
    <property type="entry name" value="DUF982"/>
</dbReference>